<name>A0A2P2PCR2_RHIMU</name>
<evidence type="ECO:0000313" key="1">
    <source>
        <dbReference type="EMBL" id="MBX52538.1"/>
    </source>
</evidence>
<protein>
    <submittedName>
        <fullName evidence="1">Uncharacterized protein</fullName>
    </submittedName>
</protein>
<sequence length="25" mass="2875">MDMFIYLLYLCPGLRKLLSSVGLDN</sequence>
<dbReference type="AlphaFoldDB" id="A0A2P2PCR2"/>
<proteinExistence type="predicted"/>
<accession>A0A2P2PCR2</accession>
<dbReference type="EMBL" id="GGEC01072054">
    <property type="protein sequence ID" value="MBX52538.1"/>
    <property type="molecule type" value="Transcribed_RNA"/>
</dbReference>
<reference evidence="1" key="1">
    <citation type="submission" date="2018-02" db="EMBL/GenBank/DDBJ databases">
        <title>Rhizophora mucronata_Transcriptome.</title>
        <authorList>
            <person name="Meera S.P."/>
            <person name="Sreeshan A."/>
            <person name="Augustine A."/>
        </authorList>
    </citation>
    <scope>NUCLEOTIDE SEQUENCE</scope>
    <source>
        <tissue evidence="1">Leaf</tissue>
    </source>
</reference>
<organism evidence="1">
    <name type="scientific">Rhizophora mucronata</name>
    <name type="common">Asiatic mangrove</name>
    <dbReference type="NCBI Taxonomy" id="61149"/>
    <lineage>
        <taxon>Eukaryota</taxon>
        <taxon>Viridiplantae</taxon>
        <taxon>Streptophyta</taxon>
        <taxon>Embryophyta</taxon>
        <taxon>Tracheophyta</taxon>
        <taxon>Spermatophyta</taxon>
        <taxon>Magnoliopsida</taxon>
        <taxon>eudicotyledons</taxon>
        <taxon>Gunneridae</taxon>
        <taxon>Pentapetalae</taxon>
        <taxon>rosids</taxon>
        <taxon>fabids</taxon>
        <taxon>Malpighiales</taxon>
        <taxon>Rhizophoraceae</taxon>
        <taxon>Rhizophora</taxon>
    </lineage>
</organism>